<name>A0A5D4KJ18_9BACI</name>
<evidence type="ECO:0000313" key="2">
    <source>
        <dbReference type="Proteomes" id="UP000323317"/>
    </source>
</evidence>
<dbReference type="RefSeq" id="WP_148944908.1">
    <property type="nucleotide sequence ID" value="NZ_VTEH01000001.1"/>
</dbReference>
<comment type="caution">
    <text evidence="1">The sequence shown here is derived from an EMBL/GenBank/DDBJ whole genome shotgun (WGS) entry which is preliminary data.</text>
</comment>
<proteinExistence type="predicted"/>
<sequence>MPNKLIGVYSTAKQLISDLEDRQLKDSESAILFFTANPKQYQFLENETSFKGNLMETASANDDSGIHSLATAFDEDDGSLELMRLEKVLLDNGFSEEDAQECKTYLHKGMIVAAEKV</sequence>
<accession>A0A5D4KJ18</accession>
<reference evidence="1 2" key="1">
    <citation type="submission" date="2019-08" db="EMBL/GenBank/DDBJ databases">
        <title>Bacillus genomes from the desert of Cuatro Cienegas, Coahuila.</title>
        <authorList>
            <person name="Olmedo-Alvarez G."/>
        </authorList>
    </citation>
    <scope>NUCLEOTIDE SEQUENCE [LARGE SCALE GENOMIC DNA]</scope>
    <source>
        <strain evidence="1 2">CH40_1T</strain>
    </source>
</reference>
<dbReference type="Proteomes" id="UP000323317">
    <property type="component" value="Unassembled WGS sequence"/>
</dbReference>
<dbReference type="AlphaFoldDB" id="A0A5D4KJ18"/>
<gene>
    <name evidence="1" type="ORF">FZC79_00215</name>
</gene>
<protein>
    <recommendedName>
        <fullName evidence="3">General stress protein 17M-like domain-containing protein</fullName>
    </recommendedName>
</protein>
<organism evidence="1 2">
    <name type="scientific">Rossellomorea vietnamensis</name>
    <dbReference type="NCBI Taxonomy" id="218284"/>
    <lineage>
        <taxon>Bacteria</taxon>
        <taxon>Bacillati</taxon>
        <taxon>Bacillota</taxon>
        <taxon>Bacilli</taxon>
        <taxon>Bacillales</taxon>
        <taxon>Bacillaceae</taxon>
        <taxon>Rossellomorea</taxon>
    </lineage>
</organism>
<evidence type="ECO:0000313" key="1">
    <source>
        <dbReference type="EMBL" id="TYR77284.1"/>
    </source>
</evidence>
<dbReference type="EMBL" id="VTEH01000001">
    <property type="protein sequence ID" value="TYR77284.1"/>
    <property type="molecule type" value="Genomic_DNA"/>
</dbReference>
<evidence type="ECO:0008006" key="3">
    <source>
        <dbReference type="Google" id="ProtNLM"/>
    </source>
</evidence>